<name>A0A1A9GMH0_9ACTN</name>
<evidence type="ECO:0000313" key="2">
    <source>
        <dbReference type="Proteomes" id="UP000077868"/>
    </source>
</evidence>
<dbReference type="PANTHER" id="PTHR36454:SF1">
    <property type="entry name" value="DUF1015 DOMAIN-CONTAINING PROTEIN"/>
    <property type="match status" value="1"/>
</dbReference>
<accession>A0A1A9GMH0</accession>
<dbReference type="Pfam" id="PF06245">
    <property type="entry name" value="DUF1015"/>
    <property type="match status" value="1"/>
</dbReference>
<dbReference type="OrthoDB" id="9781616at2"/>
<dbReference type="RefSeq" id="WP_084527680.1">
    <property type="nucleotide sequence ID" value="NZ_CP015079.1"/>
</dbReference>
<evidence type="ECO:0008006" key="3">
    <source>
        <dbReference type="Google" id="ProtNLM"/>
    </source>
</evidence>
<dbReference type="PATRIC" id="fig|1300347.3.peg.3065"/>
<dbReference type="Proteomes" id="UP000077868">
    <property type="component" value="Chromosome"/>
</dbReference>
<dbReference type="EMBL" id="CP015079">
    <property type="protein sequence ID" value="ANH39479.1"/>
    <property type="molecule type" value="Genomic_DNA"/>
</dbReference>
<dbReference type="KEGG" id="ndk:I601_3071"/>
<evidence type="ECO:0000313" key="1">
    <source>
        <dbReference type="EMBL" id="ANH39479.1"/>
    </source>
</evidence>
<dbReference type="STRING" id="1300347.I601_3071"/>
<protein>
    <recommendedName>
        <fullName evidence="3">DUF1015 domain-containing protein</fullName>
    </recommendedName>
</protein>
<proteinExistence type="predicted"/>
<keyword evidence="2" id="KW-1185">Reference proteome</keyword>
<dbReference type="PANTHER" id="PTHR36454">
    <property type="entry name" value="LMO2823 PROTEIN"/>
    <property type="match status" value="1"/>
</dbReference>
<dbReference type="AlphaFoldDB" id="A0A1A9GMH0"/>
<organism evidence="1 2">
    <name type="scientific">Nocardioides dokdonensis FR1436</name>
    <dbReference type="NCBI Taxonomy" id="1300347"/>
    <lineage>
        <taxon>Bacteria</taxon>
        <taxon>Bacillati</taxon>
        <taxon>Actinomycetota</taxon>
        <taxon>Actinomycetes</taxon>
        <taxon>Propionibacteriales</taxon>
        <taxon>Nocardioidaceae</taxon>
        <taxon>Nocardioides</taxon>
    </lineage>
</organism>
<reference evidence="1 2" key="1">
    <citation type="submission" date="2016-03" db="EMBL/GenBank/DDBJ databases">
        <title>Complete genome sequence of a soil Actinobacterium, Nocardioides dokdonensis FR1436.</title>
        <authorList>
            <person name="Kwon S.-K."/>
            <person name="Kim K."/>
            <person name="Kim J.F."/>
        </authorList>
    </citation>
    <scope>NUCLEOTIDE SEQUENCE [LARGE SCALE GENOMIC DNA]</scope>
    <source>
        <strain evidence="1 2">FR1436</strain>
    </source>
</reference>
<sequence>MDESAVVSPAALAGPVRLLPFRALHLSADRIGTAAGARAFAHPHDQVPDRIAEWVRRGLAVQDETPALWLHEYTTRGMTVRGLVGALDLTRTVRPGERGTVLPHERVLPAHVDELERRMGQMQLQPAPILLAHRAPAPLRSLLADVIAGPPCVELDDPTGQHHRAWALTEPDLLARVAAALEGTRALIADGHHRYAAYLRLCATHGGSGPWSRGLAMLVDHEDTPLFLGAVHRMLRGVALPEVVDAARALGLVVTSGSRQQALAALDRRVLVLTDRDESAWVGVPAGRLAVDVLHRDLVPVLARARSQRPDADHLHAAEQALAGADAGLGTAVLLPALELDEVMGVLGGGSLLPEKATSFQPKPSVGVLMRPVHAGPDAPN</sequence>
<gene>
    <name evidence="1" type="ORF">I601_3071</name>
</gene>
<dbReference type="InterPro" id="IPR008323">
    <property type="entry name" value="UCP033563"/>
</dbReference>